<evidence type="ECO:0000313" key="2">
    <source>
        <dbReference type="Proteomes" id="UP000469950"/>
    </source>
</evidence>
<sequence length="42" mass="4467">MLLVIAPARPEAEAIYSGFGLNLQTFFGNDMFPEASFAGSVS</sequence>
<proteinExistence type="predicted"/>
<comment type="caution">
    <text evidence="1">The sequence shown here is derived from an EMBL/GenBank/DDBJ whole genome shotgun (WGS) entry which is preliminary data.</text>
</comment>
<reference evidence="1 2" key="1">
    <citation type="submission" date="2019-10" db="EMBL/GenBank/DDBJ databases">
        <title>Draft genome sequence of Marinobacter hydrocarbonoclasticus NCT7M from the microbiome of the marine copepod.</title>
        <authorList>
            <person name="Nuttall R."/>
            <person name="Sharma G."/>
            <person name="Moisander P."/>
        </authorList>
    </citation>
    <scope>NUCLEOTIDE SEQUENCE [LARGE SCALE GENOMIC DNA]</scope>
    <source>
        <strain evidence="1 2">NCT7M</strain>
    </source>
</reference>
<protein>
    <submittedName>
        <fullName evidence="1">Uncharacterized protein</fullName>
    </submittedName>
</protein>
<gene>
    <name evidence="1" type="ORF">F6453_0003</name>
</gene>
<dbReference type="EMBL" id="WBMP01000001">
    <property type="protein sequence ID" value="KAE8547111.1"/>
    <property type="molecule type" value="Genomic_DNA"/>
</dbReference>
<organism evidence="1 2">
    <name type="scientific">Marinobacter nauticus</name>
    <name type="common">Marinobacter hydrocarbonoclasticus</name>
    <name type="synonym">Marinobacter aquaeolei</name>
    <dbReference type="NCBI Taxonomy" id="2743"/>
    <lineage>
        <taxon>Bacteria</taxon>
        <taxon>Pseudomonadati</taxon>
        <taxon>Pseudomonadota</taxon>
        <taxon>Gammaproteobacteria</taxon>
        <taxon>Pseudomonadales</taxon>
        <taxon>Marinobacteraceae</taxon>
        <taxon>Marinobacter</taxon>
    </lineage>
</organism>
<dbReference type="Proteomes" id="UP000469950">
    <property type="component" value="Unassembled WGS sequence"/>
</dbReference>
<evidence type="ECO:0000313" key="1">
    <source>
        <dbReference type="EMBL" id="KAE8547111.1"/>
    </source>
</evidence>
<dbReference type="AlphaFoldDB" id="A0A833JSY8"/>
<accession>A0A833JSY8</accession>
<name>A0A833JSY8_MARNT</name>